<dbReference type="EMBL" id="CP042435">
    <property type="protein sequence ID" value="QEC68135.1"/>
    <property type="molecule type" value="Genomic_DNA"/>
</dbReference>
<dbReference type="Proteomes" id="UP000321533">
    <property type="component" value="Chromosome"/>
</dbReference>
<dbReference type="AlphaFoldDB" id="A0A5B8VAI4"/>
<protein>
    <submittedName>
        <fullName evidence="1">Uncharacterized protein</fullName>
    </submittedName>
</protein>
<keyword evidence="2" id="KW-1185">Reference proteome</keyword>
<proteinExistence type="predicted"/>
<sequence length="182" mass="21129">MLKSGLFLLAFYLLSCGTNRQQLITFSALDDTSLKIFTTGIPDLEAITQMNFLAKSYGFKYSPIGCVVTKTTMDSVQKANDSAYKILEKRFGKEWKTNFYSQFDTINQIRQYADSVFISQVKNNEKYFYYLVMPDSINKQYKIKLYSKDSLNSKSELIVHYIMTITLKQKLKANIYKIVEKL</sequence>
<name>A0A5B8VAI4_9BACT</name>
<dbReference type="RefSeq" id="WP_147189942.1">
    <property type="nucleotide sequence ID" value="NZ_CP042435.1"/>
</dbReference>
<dbReference type="KEGG" id="pgin:FRZ67_12795"/>
<organism evidence="1 2">
    <name type="scientific">Panacibacter ginsenosidivorans</name>
    <dbReference type="NCBI Taxonomy" id="1813871"/>
    <lineage>
        <taxon>Bacteria</taxon>
        <taxon>Pseudomonadati</taxon>
        <taxon>Bacteroidota</taxon>
        <taxon>Chitinophagia</taxon>
        <taxon>Chitinophagales</taxon>
        <taxon>Chitinophagaceae</taxon>
        <taxon>Panacibacter</taxon>
    </lineage>
</organism>
<dbReference type="OrthoDB" id="676237at2"/>
<accession>A0A5B8VAI4</accession>
<evidence type="ECO:0000313" key="1">
    <source>
        <dbReference type="EMBL" id="QEC68135.1"/>
    </source>
</evidence>
<evidence type="ECO:0000313" key="2">
    <source>
        <dbReference type="Proteomes" id="UP000321533"/>
    </source>
</evidence>
<gene>
    <name evidence="1" type="ORF">FRZ67_12795</name>
</gene>
<reference evidence="1 2" key="1">
    <citation type="journal article" date="2016" name="Int. J. Syst. Evol. Microbiol.">
        <title>Panacibacter ginsenosidivorans gen. nov., sp. nov., with ginsenoside converting activity isolated from soil of a ginseng field.</title>
        <authorList>
            <person name="Siddiqi M.Z."/>
            <person name="Muhammad Shafi S."/>
            <person name="Choi K.D."/>
            <person name="Im W.T."/>
        </authorList>
    </citation>
    <scope>NUCLEOTIDE SEQUENCE [LARGE SCALE GENOMIC DNA]</scope>
    <source>
        <strain evidence="1 2">Gsoil1550</strain>
    </source>
</reference>